<reference evidence="1" key="1">
    <citation type="journal article" date="2020" name="Nature">
        <title>Giant virus diversity and host interactions through global metagenomics.</title>
        <authorList>
            <person name="Schulz F."/>
            <person name="Roux S."/>
            <person name="Paez-Espino D."/>
            <person name="Jungbluth S."/>
            <person name="Walsh D.A."/>
            <person name="Denef V.J."/>
            <person name="McMahon K.D."/>
            <person name="Konstantinidis K.T."/>
            <person name="Eloe-Fadrosh E.A."/>
            <person name="Kyrpides N.C."/>
            <person name="Woyke T."/>
        </authorList>
    </citation>
    <scope>NUCLEOTIDE SEQUENCE</scope>
    <source>
        <strain evidence="1">GVMAG-M-3300023179-2</strain>
    </source>
</reference>
<evidence type="ECO:0000313" key="1">
    <source>
        <dbReference type="EMBL" id="QHT26790.1"/>
    </source>
</evidence>
<dbReference type="AlphaFoldDB" id="A0A6C0EE99"/>
<sequence>MKNKYSEFENQINNGVLLKYPCYSNQERELLKKYQIQQNEMRKKLIKYQSLQKKSWLISKK</sequence>
<proteinExistence type="predicted"/>
<name>A0A6C0EE99_9ZZZZ</name>
<dbReference type="EMBL" id="MN739802">
    <property type="protein sequence ID" value="QHT26790.1"/>
    <property type="molecule type" value="Genomic_DNA"/>
</dbReference>
<accession>A0A6C0EE99</accession>
<organism evidence="1">
    <name type="scientific">viral metagenome</name>
    <dbReference type="NCBI Taxonomy" id="1070528"/>
    <lineage>
        <taxon>unclassified sequences</taxon>
        <taxon>metagenomes</taxon>
        <taxon>organismal metagenomes</taxon>
    </lineage>
</organism>
<protein>
    <submittedName>
        <fullName evidence="1">Uncharacterized protein</fullName>
    </submittedName>
</protein>